<reference evidence="6 7" key="1">
    <citation type="submission" date="2019-03" db="EMBL/GenBank/DDBJ databases">
        <title>Genomic Encyclopedia of Type Strains, Phase IV (KMG-IV): sequencing the most valuable type-strain genomes for metagenomic binning, comparative biology and taxonomic classification.</title>
        <authorList>
            <person name="Goeker M."/>
        </authorList>
    </citation>
    <scope>NUCLEOTIDE SEQUENCE [LARGE SCALE GENOMIC DNA]</scope>
    <source>
        <strain evidence="6 7">DSM 15505</strain>
    </source>
</reference>
<dbReference type="AlphaFoldDB" id="A0A4R7JGU4"/>
<dbReference type="PANTHER" id="PTHR42988">
    <property type="entry name" value="PHOSPHOHYDROLASE"/>
    <property type="match status" value="1"/>
</dbReference>
<dbReference type="InterPro" id="IPR026575">
    <property type="entry name" value="GpdQ/CpdA-like"/>
</dbReference>
<dbReference type="GO" id="GO:0046872">
    <property type="term" value="F:metal ion binding"/>
    <property type="evidence" value="ECO:0007669"/>
    <property type="project" value="UniProtKB-KW"/>
</dbReference>
<gene>
    <name evidence="6" type="ORF">DES49_2962</name>
</gene>
<accession>A0A4R7JGU4</accession>
<dbReference type="InterPro" id="IPR029052">
    <property type="entry name" value="Metallo-depent_PP-like"/>
</dbReference>
<evidence type="ECO:0000256" key="1">
    <source>
        <dbReference type="ARBA" id="ARBA00022723"/>
    </source>
</evidence>
<protein>
    <submittedName>
        <fullName evidence="6">Icc protein</fullName>
    </submittedName>
</protein>
<evidence type="ECO:0000256" key="2">
    <source>
        <dbReference type="ARBA" id="ARBA00022801"/>
    </source>
</evidence>
<comment type="similarity">
    <text evidence="4">Belongs to the cyclic nucleotide phosphodiesterase class-III family.</text>
</comment>
<dbReference type="InterPro" id="IPR050884">
    <property type="entry name" value="CNP_phosphodiesterase-III"/>
</dbReference>
<evidence type="ECO:0000259" key="5">
    <source>
        <dbReference type="Pfam" id="PF00149"/>
    </source>
</evidence>
<comment type="caution">
    <text evidence="6">The sequence shown here is derived from an EMBL/GenBank/DDBJ whole genome shotgun (WGS) entry which is preliminary data.</text>
</comment>
<keyword evidence="2" id="KW-0378">Hydrolase</keyword>
<dbReference type="Pfam" id="PF00149">
    <property type="entry name" value="Metallophos"/>
    <property type="match status" value="1"/>
</dbReference>
<dbReference type="Proteomes" id="UP000295830">
    <property type="component" value="Unassembled WGS sequence"/>
</dbReference>
<evidence type="ECO:0000313" key="7">
    <source>
        <dbReference type="Proteomes" id="UP000295830"/>
    </source>
</evidence>
<feature type="domain" description="Calcineurin-like phosphoesterase" evidence="5">
    <location>
        <begin position="9"/>
        <end position="197"/>
    </location>
</feature>
<dbReference type="OrthoDB" id="9784378at2"/>
<dbReference type="Gene3D" id="3.60.21.10">
    <property type="match status" value="1"/>
</dbReference>
<keyword evidence="1" id="KW-0479">Metal-binding</keyword>
<dbReference type="GO" id="GO:0004112">
    <property type="term" value="F:cyclic-nucleotide phosphodiesterase activity"/>
    <property type="evidence" value="ECO:0007669"/>
    <property type="project" value="InterPro"/>
</dbReference>
<dbReference type="NCBIfam" id="NF008359">
    <property type="entry name" value="PRK11148.1"/>
    <property type="match status" value="1"/>
</dbReference>
<dbReference type="EMBL" id="SOAX01000008">
    <property type="protein sequence ID" value="TDT37010.1"/>
    <property type="molecule type" value="Genomic_DNA"/>
</dbReference>
<keyword evidence="3" id="KW-0408">Iron</keyword>
<dbReference type="PANTHER" id="PTHR42988:SF2">
    <property type="entry name" value="CYCLIC NUCLEOTIDE PHOSPHODIESTERASE CBUA0032-RELATED"/>
    <property type="match status" value="1"/>
</dbReference>
<evidence type="ECO:0000313" key="6">
    <source>
        <dbReference type="EMBL" id="TDT37010.1"/>
    </source>
</evidence>
<evidence type="ECO:0000256" key="3">
    <source>
        <dbReference type="ARBA" id="ARBA00023004"/>
    </source>
</evidence>
<dbReference type="CDD" id="cd07402">
    <property type="entry name" value="MPP_GpdQ"/>
    <property type="match status" value="1"/>
</dbReference>
<organism evidence="6 7">
    <name type="scientific">Halospina denitrificans</name>
    <dbReference type="NCBI Taxonomy" id="332522"/>
    <lineage>
        <taxon>Bacteria</taxon>
        <taxon>Pseudomonadati</taxon>
        <taxon>Pseudomonadota</taxon>
        <taxon>Gammaproteobacteria</taxon>
        <taxon>Halospina</taxon>
    </lineage>
</organism>
<dbReference type="InterPro" id="IPR004843">
    <property type="entry name" value="Calcineurin-like_PHP"/>
</dbReference>
<dbReference type="SUPFAM" id="SSF56300">
    <property type="entry name" value="Metallo-dependent phosphatases"/>
    <property type="match status" value="1"/>
</dbReference>
<sequence>MEASADVLHVLQITDPHLLGDADGRLLGMKTRDTLDAVLDHVKTHYGQPDVVLATGDISQDGSDASYRFFQDRTAFFECPVFWFAGNHDVIPAMERAIGGTQSAERRYHSHGWQLIFLDSSVPDQVYGRLAEYELRLLDKFLSENPDEHALVCLHHHPIEIGASWMNSIGLRDHEAFFEVLERHPQVRGILCGHIHQTLDEESGGRRMLASPSTCVQFRPNSDEFSVDALPPGYRWLNLHPDGTIETGVERVEDEDFGLDVESDGY</sequence>
<dbReference type="RefSeq" id="WP_133737180.1">
    <property type="nucleotide sequence ID" value="NZ_SOAX01000008.1"/>
</dbReference>
<evidence type="ECO:0000256" key="4">
    <source>
        <dbReference type="ARBA" id="ARBA00025742"/>
    </source>
</evidence>
<keyword evidence="7" id="KW-1185">Reference proteome</keyword>
<proteinExistence type="inferred from homology"/>
<name>A0A4R7JGU4_9GAMM</name>